<evidence type="ECO:0000256" key="1">
    <source>
        <dbReference type="SAM" id="MobiDB-lite"/>
    </source>
</evidence>
<name>A0A9D2TT32_9FIRM</name>
<organism evidence="2 3">
    <name type="scientific">Candidatus Eisenbergiella intestinigallinarum</name>
    <dbReference type="NCBI Taxonomy" id="2838549"/>
    <lineage>
        <taxon>Bacteria</taxon>
        <taxon>Bacillati</taxon>
        <taxon>Bacillota</taxon>
        <taxon>Clostridia</taxon>
        <taxon>Lachnospirales</taxon>
        <taxon>Lachnospiraceae</taxon>
        <taxon>Eisenbergiella</taxon>
    </lineage>
</organism>
<feature type="region of interest" description="Disordered" evidence="1">
    <location>
        <begin position="50"/>
        <end position="73"/>
    </location>
</feature>
<sequence>MKKQVLRPGIKKPESGRRIGSGPARLLPVFCIILLLAGCGYGAADTAAQTEETLSREEDETERTLDPAGADEGIGSAFGSVEEQLSDGTSILNYYRRALRLRNENPEIARGTARKVEALCKEQYAAVLKTWGDSSIVIVYNISDEEAEIDLKEGGLEEMEIRGSLTLNGEEIGRTQDVICMPGQSVCILK</sequence>
<dbReference type="AlphaFoldDB" id="A0A9D2TT32"/>
<comment type="caution">
    <text evidence="2">The sequence shown here is derived from an EMBL/GenBank/DDBJ whole genome shotgun (WGS) entry which is preliminary data.</text>
</comment>
<dbReference type="GO" id="GO:0016798">
    <property type="term" value="F:hydrolase activity, acting on glycosyl bonds"/>
    <property type="evidence" value="ECO:0007669"/>
    <property type="project" value="UniProtKB-KW"/>
</dbReference>
<protein>
    <submittedName>
        <fullName evidence="2">DUF3459 domain-containing protein</fullName>
    </submittedName>
</protein>
<evidence type="ECO:0000313" key="2">
    <source>
        <dbReference type="EMBL" id="HJC87689.1"/>
    </source>
</evidence>
<evidence type="ECO:0000313" key="3">
    <source>
        <dbReference type="Proteomes" id="UP000823922"/>
    </source>
</evidence>
<reference evidence="2" key="1">
    <citation type="journal article" date="2021" name="PeerJ">
        <title>Extensive microbial diversity within the chicken gut microbiome revealed by metagenomics and culture.</title>
        <authorList>
            <person name="Gilroy R."/>
            <person name="Ravi A."/>
            <person name="Getino M."/>
            <person name="Pursley I."/>
            <person name="Horton D.L."/>
            <person name="Alikhan N.F."/>
            <person name="Baker D."/>
            <person name="Gharbi K."/>
            <person name="Hall N."/>
            <person name="Watson M."/>
            <person name="Adriaenssens E.M."/>
            <person name="Foster-Nyarko E."/>
            <person name="Jarju S."/>
            <person name="Secka A."/>
            <person name="Antonio M."/>
            <person name="Oren A."/>
            <person name="Chaudhuri R.R."/>
            <person name="La Ragione R."/>
            <person name="Hildebrand F."/>
            <person name="Pallen M.J."/>
        </authorList>
    </citation>
    <scope>NUCLEOTIDE SEQUENCE</scope>
    <source>
        <strain evidence="2">ChiBcec1-1630</strain>
    </source>
</reference>
<dbReference type="EMBL" id="DWVS01000170">
    <property type="protein sequence ID" value="HJC87689.1"/>
    <property type="molecule type" value="Genomic_DNA"/>
</dbReference>
<proteinExistence type="predicted"/>
<reference evidence="2" key="2">
    <citation type="submission" date="2021-04" db="EMBL/GenBank/DDBJ databases">
        <authorList>
            <person name="Gilroy R."/>
        </authorList>
    </citation>
    <scope>NUCLEOTIDE SEQUENCE</scope>
    <source>
        <strain evidence="2">ChiBcec1-1630</strain>
    </source>
</reference>
<gene>
    <name evidence="2" type="ORF">H9926_06725</name>
</gene>
<dbReference type="Gene3D" id="3.20.20.80">
    <property type="entry name" value="Glycosidases"/>
    <property type="match status" value="1"/>
</dbReference>
<dbReference type="Proteomes" id="UP000823922">
    <property type="component" value="Unassembled WGS sequence"/>
</dbReference>
<accession>A0A9D2TT32</accession>